<dbReference type="AlphaFoldDB" id="A0AAJ0EI08"/>
<keyword evidence="3" id="KW-1185">Reference proteome</keyword>
<evidence type="ECO:0000313" key="2">
    <source>
        <dbReference type="EMBL" id="KAK1637480.1"/>
    </source>
</evidence>
<name>A0AAJ0EI08_9PEZI</name>
<comment type="caution">
    <text evidence="2">The sequence shown here is derived from an EMBL/GenBank/DDBJ whole genome shotgun (WGS) entry which is preliminary data.</text>
</comment>
<organism evidence="2 3">
    <name type="scientific">Colletotrichum phormii</name>
    <dbReference type="NCBI Taxonomy" id="359342"/>
    <lineage>
        <taxon>Eukaryota</taxon>
        <taxon>Fungi</taxon>
        <taxon>Dikarya</taxon>
        <taxon>Ascomycota</taxon>
        <taxon>Pezizomycotina</taxon>
        <taxon>Sordariomycetes</taxon>
        <taxon>Hypocreomycetidae</taxon>
        <taxon>Glomerellales</taxon>
        <taxon>Glomerellaceae</taxon>
        <taxon>Colletotrichum</taxon>
        <taxon>Colletotrichum acutatum species complex</taxon>
    </lineage>
</organism>
<protein>
    <submittedName>
        <fullName evidence="2">Uncharacterized protein</fullName>
    </submittedName>
</protein>
<evidence type="ECO:0000256" key="1">
    <source>
        <dbReference type="SAM" id="MobiDB-lite"/>
    </source>
</evidence>
<accession>A0AAJ0EI08</accession>
<reference evidence="2" key="1">
    <citation type="submission" date="2021-06" db="EMBL/GenBank/DDBJ databases">
        <title>Comparative genomics, transcriptomics and evolutionary studies reveal genomic signatures of adaptation to plant cell wall in hemibiotrophic fungi.</title>
        <authorList>
            <consortium name="DOE Joint Genome Institute"/>
            <person name="Baroncelli R."/>
            <person name="Diaz J.F."/>
            <person name="Benocci T."/>
            <person name="Peng M."/>
            <person name="Battaglia E."/>
            <person name="Haridas S."/>
            <person name="Andreopoulos W."/>
            <person name="Labutti K."/>
            <person name="Pangilinan J."/>
            <person name="Floch G.L."/>
            <person name="Makela M.R."/>
            <person name="Henrissat B."/>
            <person name="Grigoriev I.V."/>
            <person name="Crouch J.A."/>
            <person name="De Vries R.P."/>
            <person name="Sukno S.A."/>
            <person name="Thon M.R."/>
        </authorList>
    </citation>
    <scope>NUCLEOTIDE SEQUENCE</scope>
    <source>
        <strain evidence="2">CBS 102054</strain>
    </source>
</reference>
<dbReference type="RefSeq" id="XP_060446087.1">
    <property type="nucleotide sequence ID" value="XM_060590200.1"/>
</dbReference>
<sequence>MHRCPGTSDERNSSRACKRTLRPSAARMSEGGTDPTGQDRMPMPSKPQPREDAGKTKPKMDKTCAYIHRHTSDTDVDCRTEADVADIHRVSVLTGSAIQQNPGRSSFTAAKLGLSLASSLSFFHSCS</sequence>
<gene>
    <name evidence="2" type="ORF">BDP81DRAFT_425297</name>
</gene>
<proteinExistence type="predicted"/>
<evidence type="ECO:0000313" key="3">
    <source>
        <dbReference type="Proteomes" id="UP001243989"/>
    </source>
</evidence>
<dbReference type="EMBL" id="JAHMHQ010000008">
    <property type="protein sequence ID" value="KAK1637480.1"/>
    <property type="molecule type" value="Genomic_DNA"/>
</dbReference>
<dbReference type="Proteomes" id="UP001243989">
    <property type="component" value="Unassembled WGS sequence"/>
</dbReference>
<feature type="compositionally biased region" description="Basic and acidic residues" evidence="1">
    <location>
        <begin position="48"/>
        <end position="60"/>
    </location>
</feature>
<dbReference type="GeneID" id="85475062"/>
<feature type="region of interest" description="Disordered" evidence="1">
    <location>
        <begin position="1"/>
        <end position="60"/>
    </location>
</feature>